<dbReference type="KEGG" id="ery:CP97_01045"/>
<keyword evidence="3" id="KW-0600">Photoreceptor protein</keyword>
<evidence type="ECO:0000256" key="5">
    <source>
        <dbReference type="ARBA" id="ARBA00022606"/>
    </source>
</evidence>
<dbReference type="PROSITE" id="PS50112">
    <property type="entry name" value="PAS"/>
    <property type="match status" value="1"/>
</dbReference>
<feature type="domain" description="PAS" evidence="16">
    <location>
        <begin position="169"/>
        <end position="224"/>
    </location>
</feature>
<keyword evidence="15" id="KW-0675">Receptor</keyword>
<dbReference type="Proteomes" id="UP000059113">
    <property type="component" value="Chromosome"/>
</dbReference>
<dbReference type="RefSeq" id="WP_048884417.1">
    <property type="nucleotide sequence ID" value="NZ_CP011310.1"/>
</dbReference>
<comment type="catalytic activity">
    <reaction evidence="1">
        <text>ATP + protein L-histidine = ADP + protein N-phospho-L-histidine.</text>
        <dbReference type="EC" id="2.7.13.3"/>
    </reaction>
</comment>
<evidence type="ECO:0000256" key="13">
    <source>
        <dbReference type="ARBA" id="ARBA00022991"/>
    </source>
</evidence>
<evidence type="ECO:0000256" key="14">
    <source>
        <dbReference type="ARBA" id="ARBA00023026"/>
    </source>
</evidence>
<dbReference type="SMART" id="SM00911">
    <property type="entry name" value="HWE_HK"/>
    <property type="match status" value="1"/>
</dbReference>
<keyword evidence="9" id="KW-0677">Repeat</keyword>
<accession>A0A0H4V8J9</accession>
<dbReference type="InterPro" id="IPR000700">
    <property type="entry name" value="PAS-assoc_C"/>
</dbReference>
<organism evidence="18 19">
    <name type="scientific">Aurantiacibacter atlanticus</name>
    <dbReference type="NCBI Taxonomy" id="1648404"/>
    <lineage>
        <taxon>Bacteria</taxon>
        <taxon>Pseudomonadati</taxon>
        <taxon>Pseudomonadota</taxon>
        <taxon>Alphaproteobacteria</taxon>
        <taxon>Sphingomonadales</taxon>
        <taxon>Erythrobacteraceae</taxon>
        <taxon>Aurantiacibacter</taxon>
    </lineage>
</organism>
<keyword evidence="6" id="KW-0285">Flavoprotein</keyword>
<gene>
    <name evidence="18" type="ORF">CP97_01045</name>
</gene>
<evidence type="ECO:0000259" key="16">
    <source>
        <dbReference type="PROSITE" id="PS50112"/>
    </source>
</evidence>
<evidence type="ECO:0000256" key="12">
    <source>
        <dbReference type="ARBA" id="ARBA00022840"/>
    </source>
</evidence>
<dbReference type="Gene3D" id="3.30.450.40">
    <property type="match status" value="1"/>
</dbReference>
<dbReference type="InterPro" id="IPR011102">
    <property type="entry name" value="Sig_transdc_His_kinase_HWE"/>
</dbReference>
<keyword evidence="10" id="KW-0547">Nucleotide-binding</keyword>
<evidence type="ECO:0000259" key="17">
    <source>
        <dbReference type="PROSITE" id="PS50113"/>
    </source>
</evidence>
<dbReference type="Gene3D" id="3.30.565.10">
    <property type="entry name" value="Histidine kinase-like ATPase, C-terminal domain"/>
    <property type="match status" value="1"/>
</dbReference>
<dbReference type="STRING" id="1648404.CP97_01045"/>
<keyword evidence="14" id="KW-0843">Virulence</keyword>
<evidence type="ECO:0000256" key="2">
    <source>
        <dbReference type="ARBA" id="ARBA00012438"/>
    </source>
</evidence>
<evidence type="ECO:0000256" key="10">
    <source>
        <dbReference type="ARBA" id="ARBA00022741"/>
    </source>
</evidence>
<evidence type="ECO:0000256" key="9">
    <source>
        <dbReference type="ARBA" id="ARBA00022737"/>
    </source>
</evidence>
<keyword evidence="7" id="KW-0288">FMN</keyword>
<reference evidence="18 19" key="1">
    <citation type="journal article" date="2015" name="Int. J. Syst. Evol. Microbiol.">
        <title>Erythrobacter atlanticus sp. nov., a bacterium from ocean sediment able to degrade polycyclic aromatic hydrocarbons.</title>
        <authorList>
            <person name="Zhuang L."/>
            <person name="Liu Y."/>
            <person name="Wang L."/>
            <person name="Wang W."/>
            <person name="Shao Z."/>
        </authorList>
    </citation>
    <scope>NUCLEOTIDE SEQUENCE [LARGE SCALE GENOMIC DNA]</scope>
    <source>
        <strain evidence="19">s21-N3</strain>
    </source>
</reference>
<evidence type="ECO:0000256" key="6">
    <source>
        <dbReference type="ARBA" id="ARBA00022630"/>
    </source>
</evidence>
<dbReference type="EC" id="2.7.13.3" evidence="2"/>
<keyword evidence="12" id="KW-0067">ATP-binding</keyword>
<dbReference type="InterPro" id="IPR035965">
    <property type="entry name" value="PAS-like_dom_sf"/>
</dbReference>
<proteinExistence type="predicted"/>
<dbReference type="GO" id="GO:0005524">
    <property type="term" value="F:ATP binding"/>
    <property type="evidence" value="ECO:0007669"/>
    <property type="project" value="UniProtKB-KW"/>
</dbReference>
<dbReference type="SMART" id="SM00091">
    <property type="entry name" value="PAS"/>
    <property type="match status" value="1"/>
</dbReference>
<dbReference type="GO" id="GO:0004673">
    <property type="term" value="F:protein histidine kinase activity"/>
    <property type="evidence" value="ECO:0007669"/>
    <property type="project" value="UniProtKB-EC"/>
</dbReference>
<keyword evidence="4" id="KW-0597">Phosphoprotein</keyword>
<dbReference type="InterPro" id="IPR029016">
    <property type="entry name" value="GAF-like_dom_sf"/>
</dbReference>
<dbReference type="PANTHER" id="PTHR41523:SF8">
    <property type="entry name" value="ETHYLENE RESPONSE SENSOR PROTEIN"/>
    <property type="match status" value="1"/>
</dbReference>
<dbReference type="EMBL" id="CP011310">
    <property type="protein sequence ID" value="AKQ40937.1"/>
    <property type="molecule type" value="Genomic_DNA"/>
</dbReference>
<evidence type="ECO:0000256" key="4">
    <source>
        <dbReference type="ARBA" id="ARBA00022553"/>
    </source>
</evidence>
<evidence type="ECO:0000256" key="11">
    <source>
        <dbReference type="ARBA" id="ARBA00022777"/>
    </source>
</evidence>
<dbReference type="Gene3D" id="3.30.450.20">
    <property type="entry name" value="PAS domain"/>
    <property type="match status" value="1"/>
</dbReference>
<dbReference type="GO" id="GO:0009881">
    <property type="term" value="F:photoreceptor activity"/>
    <property type="evidence" value="ECO:0007669"/>
    <property type="project" value="UniProtKB-KW"/>
</dbReference>
<evidence type="ECO:0000256" key="3">
    <source>
        <dbReference type="ARBA" id="ARBA00022543"/>
    </source>
</evidence>
<evidence type="ECO:0000256" key="8">
    <source>
        <dbReference type="ARBA" id="ARBA00022679"/>
    </source>
</evidence>
<dbReference type="SMART" id="SM00086">
    <property type="entry name" value="PAC"/>
    <property type="match status" value="1"/>
</dbReference>
<evidence type="ECO:0000256" key="7">
    <source>
        <dbReference type="ARBA" id="ARBA00022643"/>
    </source>
</evidence>
<protein>
    <recommendedName>
        <fullName evidence="2">histidine kinase</fullName>
        <ecNumber evidence="2">2.7.13.3</ecNumber>
    </recommendedName>
</protein>
<dbReference type="Pfam" id="PF08447">
    <property type="entry name" value="PAS_3"/>
    <property type="match status" value="1"/>
</dbReference>
<keyword evidence="13" id="KW-0157">Chromophore</keyword>
<dbReference type="InterPro" id="IPR000014">
    <property type="entry name" value="PAS"/>
</dbReference>
<keyword evidence="11" id="KW-0418">Kinase</keyword>
<dbReference type="CDD" id="cd00130">
    <property type="entry name" value="PAS"/>
    <property type="match status" value="1"/>
</dbReference>
<keyword evidence="5" id="KW-0716">Sensory transduction</keyword>
<feature type="domain" description="PAC" evidence="17">
    <location>
        <begin position="241"/>
        <end position="292"/>
    </location>
</feature>
<dbReference type="SUPFAM" id="SSF55781">
    <property type="entry name" value="GAF domain-like"/>
    <property type="match status" value="1"/>
</dbReference>
<sequence>MDEDERLRIVESFDPDALEDDPELKSIVEFAARLCDVPVAQVTLVEELRQRFLAGEGLDIRETPRNVSFCAHAMLTPEMLEVRDATLDPRFSDNALVTGPTAVRFYAGQRLVSEEGAPLGALCVIDAVPRPDGLSDFQKHGLAVLGQAVMRRLNARRSNIRAHREIQQREDRLAAILEGLPQIAWSADGKGNFDYFNSRWAKQIGAAPPNNTEDWKEYIHPDDRGFALDNWLDTPKKSEAFEHEFRMKFADGSYRWVLNQALPMTEQDGTAHWFGTVTDIDEMHQLLEQRNMLTRELSHRIKNIFAVMIGLATLKVRKTPEHEPFANELIAVLRALNRAHEFVQPGSSGIMQDKLQGLLAALFAPYTNDSDNPRVRVSGDDANISQQVATPLALVFHELATNSAKYGALSVDEGHVNLVIEDCGDTLALTWVEHGGPPAVGGGEDGFGSRLVEMSVKSQLGGTWERRFTERGLVVDLTIAKSSISR</sequence>
<name>A0A0H4V8J9_9SPHN</name>
<dbReference type="PANTHER" id="PTHR41523">
    <property type="entry name" value="TWO-COMPONENT SYSTEM SENSOR PROTEIN"/>
    <property type="match status" value="1"/>
</dbReference>
<dbReference type="InterPro" id="IPR013655">
    <property type="entry name" value="PAS_fold_3"/>
</dbReference>
<evidence type="ECO:0000256" key="1">
    <source>
        <dbReference type="ARBA" id="ARBA00000085"/>
    </source>
</evidence>
<dbReference type="FunFam" id="3.30.450.20:FF:000099">
    <property type="entry name" value="Sensory box sensor histidine kinase"/>
    <property type="match status" value="1"/>
</dbReference>
<dbReference type="Pfam" id="PF07536">
    <property type="entry name" value="HWE_HK"/>
    <property type="match status" value="1"/>
</dbReference>
<dbReference type="AlphaFoldDB" id="A0A0H4V8J9"/>
<dbReference type="PATRIC" id="fig|1648404.4.peg.224"/>
<keyword evidence="8" id="KW-0808">Transferase</keyword>
<evidence type="ECO:0000256" key="15">
    <source>
        <dbReference type="ARBA" id="ARBA00023170"/>
    </source>
</evidence>
<evidence type="ECO:0000313" key="18">
    <source>
        <dbReference type="EMBL" id="AKQ40937.1"/>
    </source>
</evidence>
<dbReference type="PROSITE" id="PS50113">
    <property type="entry name" value="PAC"/>
    <property type="match status" value="1"/>
</dbReference>
<evidence type="ECO:0000313" key="19">
    <source>
        <dbReference type="Proteomes" id="UP000059113"/>
    </source>
</evidence>
<dbReference type="NCBIfam" id="TIGR00229">
    <property type="entry name" value="sensory_box"/>
    <property type="match status" value="1"/>
</dbReference>
<reference evidence="19" key="2">
    <citation type="submission" date="2015-04" db="EMBL/GenBank/DDBJ databases">
        <title>The complete genome sequence of Erythrobacter sp. s21-N3.</title>
        <authorList>
            <person name="Zhuang L."/>
            <person name="Liu Y."/>
            <person name="Shao Z."/>
        </authorList>
    </citation>
    <scope>NUCLEOTIDE SEQUENCE [LARGE SCALE GENOMIC DNA]</scope>
    <source>
        <strain evidence="19">s21-N3</strain>
    </source>
</reference>
<dbReference type="SUPFAM" id="SSF55785">
    <property type="entry name" value="PYP-like sensor domain (PAS domain)"/>
    <property type="match status" value="1"/>
</dbReference>
<keyword evidence="19" id="KW-1185">Reference proteome</keyword>
<dbReference type="InterPro" id="IPR036890">
    <property type="entry name" value="HATPase_C_sf"/>
</dbReference>
<dbReference type="InterPro" id="IPR001610">
    <property type="entry name" value="PAC"/>
</dbReference>